<dbReference type="Proteomes" id="UP000193978">
    <property type="component" value="Chromosome"/>
</dbReference>
<evidence type="ECO:0000313" key="2">
    <source>
        <dbReference type="EMBL" id="ARN79848.1"/>
    </source>
</evidence>
<dbReference type="EMBL" id="CP019948">
    <property type="protein sequence ID" value="ARN79848.1"/>
    <property type="molecule type" value="Genomic_DNA"/>
</dbReference>
<dbReference type="AlphaFoldDB" id="A0A1W6MQI3"/>
<evidence type="ECO:0000313" key="3">
    <source>
        <dbReference type="Proteomes" id="UP000193978"/>
    </source>
</evidence>
<feature type="region of interest" description="Disordered" evidence="1">
    <location>
        <begin position="1"/>
        <end position="32"/>
    </location>
</feature>
<evidence type="ECO:0000256" key="1">
    <source>
        <dbReference type="SAM" id="MobiDB-lite"/>
    </source>
</evidence>
<organism evidence="2 3">
    <name type="scientific">Methylocystis bryophila</name>
    <dbReference type="NCBI Taxonomy" id="655015"/>
    <lineage>
        <taxon>Bacteria</taxon>
        <taxon>Pseudomonadati</taxon>
        <taxon>Pseudomonadota</taxon>
        <taxon>Alphaproteobacteria</taxon>
        <taxon>Hyphomicrobiales</taxon>
        <taxon>Methylocystaceae</taxon>
        <taxon>Methylocystis</taxon>
    </lineage>
</organism>
<dbReference type="KEGG" id="mbry:B1812_00800"/>
<accession>A0A1W6MQI3</accession>
<protein>
    <submittedName>
        <fullName evidence="2">Uncharacterized protein</fullName>
    </submittedName>
</protein>
<reference evidence="2 3" key="1">
    <citation type="submission" date="2017-02" db="EMBL/GenBank/DDBJ databases">
        <authorList>
            <person name="Peterson S.W."/>
        </authorList>
    </citation>
    <scope>NUCLEOTIDE SEQUENCE [LARGE SCALE GENOMIC DNA]</scope>
    <source>
        <strain evidence="2 3">S285</strain>
    </source>
</reference>
<proteinExistence type="predicted"/>
<gene>
    <name evidence="2" type="ORF">B1812_00800</name>
</gene>
<name>A0A1W6MQI3_9HYPH</name>
<keyword evidence="3" id="KW-1185">Reference proteome</keyword>
<sequence>MAFVAAGESSGLKQLGRDDQAVAPSSAQKAKKNRAVLGSNTLAHQRPPLARQATFYASGTARALALCAPSLCPSASMATGGDLDAIARTSAQTESGWNVLSAQALS</sequence>